<dbReference type="EMBL" id="UOEU01000779">
    <property type="protein sequence ID" value="VAW40127.1"/>
    <property type="molecule type" value="Genomic_DNA"/>
</dbReference>
<reference evidence="1" key="1">
    <citation type="submission" date="2018-06" db="EMBL/GenBank/DDBJ databases">
        <authorList>
            <person name="Zhirakovskaya E."/>
        </authorList>
    </citation>
    <scope>NUCLEOTIDE SEQUENCE</scope>
</reference>
<accession>A0A3B0VP32</accession>
<name>A0A3B0VP32_9ZZZZ</name>
<proteinExistence type="predicted"/>
<evidence type="ECO:0000313" key="1">
    <source>
        <dbReference type="EMBL" id="VAW40127.1"/>
    </source>
</evidence>
<gene>
    <name evidence="1" type="ORF">MNBD_CHLOROFLEXI01-4369</name>
</gene>
<dbReference type="AlphaFoldDB" id="A0A3B0VP32"/>
<sequence>MKALDLVPQLTDDVMEKIEAVLDNKPQLMDFQ</sequence>
<protein>
    <submittedName>
        <fullName evidence="1">Uncharacterized protein</fullName>
    </submittedName>
</protein>
<organism evidence="1">
    <name type="scientific">hydrothermal vent metagenome</name>
    <dbReference type="NCBI Taxonomy" id="652676"/>
    <lineage>
        <taxon>unclassified sequences</taxon>
        <taxon>metagenomes</taxon>
        <taxon>ecological metagenomes</taxon>
    </lineage>
</organism>